<sequence length="343" mass="38451">MEGSALHWIQWIRKKDPSLSWEVLVAELIRRYSGRKATNPYERLTTLRQTGSVAEYIEEFVATVVQVPELPDPQALGYFMGGLKDVLRRCIRTHNPTDVSRAMELACDVEEELGIQTTGVFGGRQGGNMSFTNHRYSSGQGTFGRAPAYPPTRPVNWKSGTHSFSGSVQDIRTTHTPRDTLRPMGEVSRTESVGLQPPDRLPPANQRSKGTRNYSHQEFLEMREMGLCFKCRHPFHPLHQCPNKSMRAIIAGEEDELEEEGDLDRLEAKETVAGEQLDEAYFSHVELPLFSVGGISQPRTMKLAGSVNGNLIVVMVDSGASHNFISTGVIDRLNRWRTREVLG</sequence>
<dbReference type="STRING" id="981085.W9QD67"/>
<feature type="region of interest" description="Disordered" evidence="1">
    <location>
        <begin position="159"/>
        <end position="213"/>
    </location>
</feature>
<dbReference type="AlphaFoldDB" id="W9QD67"/>
<feature type="compositionally biased region" description="Polar residues" evidence="1">
    <location>
        <begin position="159"/>
        <end position="171"/>
    </location>
</feature>
<dbReference type="InterPro" id="IPR021109">
    <property type="entry name" value="Peptidase_aspartic_dom_sf"/>
</dbReference>
<protein>
    <recommendedName>
        <fullName evidence="2">Retrotransposon gag domain-containing protein</fullName>
    </recommendedName>
</protein>
<dbReference type="InterPro" id="IPR005162">
    <property type="entry name" value="Retrotrans_gag_dom"/>
</dbReference>
<evidence type="ECO:0000256" key="1">
    <source>
        <dbReference type="SAM" id="MobiDB-lite"/>
    </source>
</evidence>
<accession>W9QD67</accession>
<evidence type="ECO:0000259" key="2">
    <source>
        <dbReference type="Pfam" id="PF03732"/>
    </source>
</evidence>
<dbReference type="eggNOG" id="ENOG502RRJT">
    <property type="taxonomic scope" value="Eukaryota"/>
</dbReference>
<feature type="domain" description="Retrotransposon gag" evidence="2">
    <location>
        <begin position="2"/>
        <end position="84"/>
    </location>
</feature>
<dbReference type="Proteomes" id="UP000030645">
    <property type="component" value="Unassembled WGS sequence"/>
</dbReference>
<organism evidence="3 4">
    <name type="scientific">Morus notabilis</name>
    <dbReference type="NCBI Taxonomy" id="981085"/>
    <lineage>
        <taxon>Eukaryota</taxon>
        <taxon>Viridiplantae</taxon>
        <taxon>Streptophyta</taxon>
        <taxon>Embryophyta</taxon>
        <taxon>Tracheophyta</taxon>
        <taxon>Spermatophyta</taxon>
        <taxon>Magnoliopsida</taxon>
        <taxon>eudicotyledons</taxon>
        <taxon>Gunneridae</taxon>
        <taxon>Pentapetalae</taxon>
        <taxon>rosids</taxon>
        <taxon>fabids</taxon>
        <taxon>Rosales</taxon>
        <taxon>Moraceae</taxon>
        <taxon>Moreae</taxon>
        <taxon>Morus</taxon>
    </lineage>
</organism>
<dbReference type="EMBL" id="KE343425">
    <property type="protein sequence ID" value="EXB28928.1"/>
    <property type="molecule type" value="Genomic_DNA"/>
</dbReference>
<evidence type="ECO:0000313" key="3">
    <source>
        <dbReference type="EMBL" id="EXB28928.1"/>
    </source>
</evidence>
<evidence type="ECO:0000313" key="4">
    <source>
        <dbReference type="Proteomes" id="UP000030645"/>
    </source>
</evidence>
<dbReference type="Gene3D" id="2.40.70.10">
    <property type="entry name" value="Acid Proteases"/>
    <property type="match status" value="1"/>
</dbReference>
<dbReference type="Pfam" id="PF03732">
    <property type="entry name" value="Retrotrans_gag"/>
    <property type="match status" value="1"/>
</dbReference>
<keyword evidence="4" id="KW-1185">Reference proteome</keyword>
<proteinExistence type="predicted"/>
<feature type="compositionally biased region" description="Basic and acidic residues" evidence="1">
    <location>
        <begin position="172"/>
        <end position="181"/>
    </location>
</feature>
<dbReference type="InterPro" id="IPR032567">
    <property type="entry name" value="RTL1-rel"/>
</dbReference>
<dbReference type="PANTHER" id="PTHR15503">
    <property type="entry name" value="LDOC1 RELATED"/>
    <property type="match status" value="1"/>
</dbReference>
<reference evidence="4" key="1">
    <citation type="submission" date="2013-01" db="EMBL/GenBank/DDBJ databases">
        <title>Draft Genome Sequence of a Mulberry Tree, Morus notabilis C.K. Schneid.</title>
        <authorList>
            <person name="He N."/>
            <person name="Zhao S."/>
        </authorList>
    </citation>
    <scope>NUCLEOTIDE SEQUENCE</scope>
</reference>
<gene>
    <name evidence="3" type="ORF">L484_012687</name>
</gene>
<dbReference type="PANTHER" id="PTHR15503:SF22">
    <property type="entry name" value="TRANSPOSON TY3-I GAG POLYPROTEIN"/>
    <property type="match status" value="1"/>
</dbReference>
<name>W9QD67_9ROSA</name>